<comment type="similarity">
    <text evidence="1 9">Belongs to the class-I aminoacyl-tRNA synthetase family.</text>
</comment>
<dbReference type="InterPro" id="IPR002306">
    <property type="entry name" value="Trp-tRNA-ligase"/>
</dbReference>
<sequence>MRIVSGMRPTGKLHLGHYLGVLKNWVNLQESNDCHFFVADWHALSTSYEDKLNLRLLGRELVKDWIAAGIDPDKSTLFVQSAIKEHAELYVLLNMITPLGWLERNPTYKDQLAQMEHKEIHTAGFLTYPVLQAADIILYQADIVPIGEDQKPHLEITREIVRRFHHLFGCEVFKEPKEMLTETSRLPGLDGRKMSKSYNNAIFLSDTPEEVWQKLRGAKTDPQRVRRNDPGNPDVCLVFDYHKALTEDAVVQKIDADCRAGAIGCVDCKKICAQSIERLLEPMRERRAKLDDAKIDAIVEKGNDAARKEAAQTMEKANEAVFEISCDI</sequence>
<gene>
    <name evidence="10" type="primary">trpS</name>
    <name evidence="10" type="ORF">HCR_17950</name>
</gene>
<dbReference type="InterPro" id="IPR002305">
    <property type="entry name" value="aa-tRNA-synth_Ic"/>
</dbReference>
<dbReference type="Gene3D" id="3.40.50.620">
    <property type="entry name" value="HUPs"/>
    <property type="match status" value="1"/>
</dbReference>
<keyword evidence="6 9" id="KW-0648">Protein biosynthesis</keyword>
<dbReference type="Gene3D" id="1.10.240.10">
    <property type="entry name" value="Tyrosyl-Transfer RNA Synthetase"/>
    <property type="match status" value="1"/>
</dbReference>
<dbReference type="EMBL" id="AP027370">
    <property type="protein sequence ID" value="BDY13483.1"/>
    <property type="molecule type" value="Genomic_DNA"/>
</dbReference>
<dbReference type="SUPFAM" id="SSF52374">
    <property type="entry name" value="Nucleotidylyl transferase"/>
    <property type="match status" value="1"/>
</dbReference>
<evidence type="ECO:0000256" key="5">
    <source>
        <dbReference type="ARBA" id="ARBA00022840"/>
    </source>
</evidence>
<dbReference type="PROSITE" id="PS00178">
    <property type="entry name" value="AA_TRNA_LIGASE_I"/>
    <property type="match status" value="1"/>
</dbReference>
<dbReference type="Pfam" id="PF00579">
    <property type="entry name" value="tRNA-synt_1b"/>
    <property type="match status" value="1"/>
</dbReference>
<evidence type="ECO:0000256" key="2">
    <source>
        <dbReference type="ARBA" id="ARBA00013161"/>
    </source>
</evidence>
<keyword evidence="7 9" id="KW-0030">Aminoacyl-tRNA synthetase</keyword>
<dbReference type="PANTHER" id="PTHR43766:SF1">
    <property type="entry name" value="TRYPTOPHAN--TRNA LIGASE, MITOCHONDRIAL"/>
    <property type="match status" value="1"/>
</dbReference>
<evidence type="ECO:0000256" key="6">
    <source>
        <dbReference type="ARBA" id="ARBA00022917"/>
    </source>
</evidence>
<evidence type="ECO:0000256" key="4">
    <source>
        <dbReference type="ARBA" id="ARBA00022741"/>
    </source>
</evidence>
<dbReference type="GO" id="GO:0016874">
    <property type="term" value="F:ligase activity"/>
    <property type="evidence" value="ECO:0007669"/>
    <property type="project" value="UniProtKB-KW"/>
</dbReference>
<dbReference type="EC" id="6.1.1.2" evidence="2 8"/>
<dbReference type="Proteomes" id="UP001321445">
    <property type="component" value="Chromosome"/>
</dbReference>
<keyword evidence="4 9" id="KW-0547">Nucleotide-binding</keyword>
<dbReference type="CDD" id="cd00806">
    <property type="entry name" value="TrpRS_core"/>
    <property type="match status" value="1"/>
</dbReference>
<dbReference type="RefSeq" id="WP_286336433.1">
    <property type="nucleotide sequence ID" value="NZ_AP027370.1"/>
</dbReference>
<evidence type="ECO:0000256" key="7">
    <source>
        <dbReference type="ARBA" id="ARBA00023146"/>
    </source>
</evidence>
<organism evidence="10 11">
    <name type="scientific">Hydrogenimonas cancrithermarum</name>
    <dbReference type="NCBI Taxonomy" id="2993563"/>
    <lineage>
        <taxon>Bacteria</taxon>
        <taxon>Pseudomonadati</taxon>
        <taxon>Campylobacterota</taxon>
        <taxon>Epsilonproteobacteria</taxon>
        <taxon>Campylobacterales</taxon>
        <taxon>Hydrogenimonadaceae</taxon>
        <taxon>Hydrogenimonas</taxon>
    </lineage>
</organism>
<reference evidence="10 11" key="1">
    <citation type="submission" date="2023-03" db="EMBL/GenBank/DDBJ databases">
        <title>Description of Hydrogenimonas sp. ISO32.</title>
        <authorList>
            <person name="Mino S."/>
            <person name="Fukazawa S."/>
            <person name="Sawabe T."/>
        </authorList>
    </citation>
    <scope>NUCLEOTIDE SEQUENCE [LARGE SCALE GENOMIC DNA]</scope>
    <source>
        <strain evidence="10 11">ISO32</strain>
    </source>
</reference>
<dbReference type="InterPro" id="IPR001412">
    <property type="entry name" value="aa-tRNA-synth_I_CS"/>
</dbReference>
<evidence type="ECO:0000256" key="3">
    <source>
        <dbReference type="ARBA" id="ARBA00022598"/>
    </source>
</evidence>
<dbReference type="InterPro" id="IPR050203">
    <property type="entry name" value="Trp-tRNA_synthetase"/>
</dbReference>
<evidence type="ECO:0000313" key="10">
    <source>
        <dbReference type="EMBL" id="BDY13483.1"/>
    </source>
</evidence>
<name>A0ABN6WWX6_9BACT</name>
<evidence type="ECO:0000256" key="9">
    <source>
        <dbReference type="RuleBase" id="RU363036"/>
    </source>
</evidence>
<evidence type="ECO:0000256" key="1">
    <source>
        <dbReference type="ARBA" id="ARBA00005594"/>
    </source>
</evidence>
<protein>
    <recommendedName>
        <fullName evidence="2 8">Tryptophan--tRNA ligase</fullName>
        <ecNumber evidence="2 8">6.1.1.2</ecNumber>
    </recommendedName>
</protein>
<keyword evidence="5 9" id="KW-0067">ATP-binding</keyword>
<proteinExistence type="inferred from homology"/>
<evidence type="ECO:0000256" key="8">
    <source>
        <dbReference type="NCBIfam" id="TIGR00233"/>
    </source>
</evidence>
<evidence type="ECO:0000313" key="11">
    <source>
        <dbReference type="Proteomes" id="UP001321445"/>
    </source>
</evidence>
<keyword evidence="11" id="KW-1185">Reference proteome</keyword>
<dbReference type="PRINTS" id="PR01039">
    <property type="entry name" value="TRNASYNTHTRP"/>
</dbReference>
<accession>A0ABN6WWX6</accession>
<keyword evidence="3 9" id="KW-0436">Ligase</keyword>
<dbReference type="PANTHER" id="PTHR43766">
    <property type="entry name" value="TRYPTOPHAN--TRNA LIGASE, MITOCHONDRIAL"/>
    <property type="match status" value="1"/>
</dbReference>
<dbReference type="NCBIfam" id="TIGR00233">
    <property type="entry name" value="trpS"/>
    <property type="match status" value="1"/>
</dbReference>
<dbReference type="InterPro" id="IPR014729">
    <property type="entry name" value="Rossmann-like_a/b/a_fold"/>
</dbReference>